<comment type="subcellular location">
    <subcellularLocation>
        <location evidence="1">Cell membrane</location>
        <topology evidence="1">Multi-pass membrane protein</topology>
    </subcellularLocation>
</comment>
<reference evidence="9 10" key="1">
    <citation type="submission" date="2020-08" db="EMBL/GenBank/DDBJ databases">
        <title>Emergence of ISAba1-mediated novel tet(X) in Acinetobacter variabilis from a chicken farm.</title>
        <authorList>
            <person name="Peng K."/>
            <person name="Li R."/>
        </authorList>
    </citation>
    <scope>NUCLEOTIDE SEQUENCE [LARGE SCALE GENOMIC DNA]</scope>
    <source>
        <strain evidence="9 10">XM9F202-2</strain>
    </source>
</reference>
<gene>
    <name evidence="9" type="ORF">IAQ69_09010</name>
</gene>
<feature type="transmembrane region" description="Helical" evidence="6">
    <location>
        <begin position="227"/>
        <end position="247"/>
    </location>
</feature>
<dbReference type="InterPro" id="IPR010432">
    <property type="entry name" value="RDD"/>
</dbReference>
<evidence type="ECO:0000313" key="10">
    <source>
        <dbReference type="Proteomes" id="UP000596079"/>
    </source>
</evidence>
<evidence type="ECO:0000313" key="9">
    <source>
        <dbReference type="EMBL" id="QQN87018.1"/>
    </source>
</evidence>
<dbReference type="Pfam" id="PF14237">
    <property type="entry name" value="GYF_2"/>
    <property type="match status" value="1"/>
</dbReference>
<feature type="transmembrane region" description="Helical" evidence="6">
    <location>
        <begin position="172"/>
        <end position="192"/>
    </location>
</feature>
<evidence type="ECO:0000259" key="7">
    <source>
        <dbReference type="Pfam" id="PF06271"/>
    </source>
</evidence>
<keyword evidence="5 6" id="KW-0472">Membrane</keyword>
<evidence type="ECO:0000259" key="8">
    <source>
        <dbReference type="Pfam" id="PF14237"/>
    </source>
</evidence>
<feature type="domain" description="RDD" evidence="7">
    <location>
        <begin position="101"/>
        <end position="262"/>
    </location>
</feature>
<dbReference type="InterPro" id="IPR051791">
    <property type="entry name" value="Pra-immunoreactive"/>
</dbReference>
<accession>A0A7T7WFY1</accession>
<proteinExistence type="predicted"/>
<dbReference type="InterPro" id="IPR025640">
    <property type="entry name" value="GYF_2"/>
</dbReference>
<keyword evidence="2" id="KW-1003">Cell membrane</keyword>
<dbReference type="EMBL" id="CP060811">
    <property type="protein sequence ID" value="QQN87018.1"/>
    <property type="molecule type" value="Genomic_DNA"/>
</dbReference>
<evidence type="ECO:0000256" key="1">
    <source>
        <dbReference type="ARBA" id="ARBA00004651"/>
    </source>
</evidence>
<evidence type="ECO:0000256" key="4">
    <source>
        <dbReference type="ARBA" id="ARBA00022989"/>
    </source>
</evidence>
<protein>
    <submittedName>
        <fullName evidence="9">RDD family protein</fullName>
    </submittedName>
</protein>
<dbReference type="RefSeq" id="WP_200228715.1">
    <property type="nucleotide sequence ID" value="NZ_CP060811.1"/>
</dbReference>
<organism evidence="9 10">
    <name type="scientific">Acinetobacter variabilis</name>
    <dbReference type="NCBI Taxonomy" id="70346"/>
    <lineage>
        <taxon>Bacteria</taxon>
        <taxon>Pseudomonadati</taxon>
        <taxon>Pseudomonadota</taxon>
        <taxon>Gammaproteobacteria</taxon>
        <taxon>Moraxellales</taxon>
        <taxon>Moraxellaceae</taxon>
        <taxon>Acinetobacter</taxon>
    </lineage>
</organism>
<dbReference type="AlphaFoldDB" id="A0A7T7WFY1"/>
<evidence type="ECO:0000256" key="2">
    <source>
        <dbReference type="ARBA" id="ARBA00022475"/>
    </source>
</evidence>
<dbReference type="PANTHER" id="PTHR36115">
    <property type="entry name" value="PROLINE-RICH ANTIGEN HOMOLOG-RELATED"/>
    <property type="match status" value="1"/>
</dbReference>
<evidence type="ECO:0000256" key="6">
    <source>
        <dbReference type="SAM" id="Phobius"/>
    </source>
</evidence>
<feature type="transmembrane region" description="Helical" evidence="6">
    <location>
        <begin position="107"/>
        <end position="128"/>
    </location>
</feature>
<sequence>MQIYLARNNQQAGPYTLEQLNQMLANQQVLLTDLAWHQGMTEWKALGELTQGKLIYQPEGYVAPETPATQTYQAPQNANESSTDHLRARSSQNVVAKKELASIPSRILAKIVDLLLWLPATFILTAFFTPEQETQFAQLNQEFMNVMLSSDADPALAQQLQTQMFDMFSQQAWIATAIYLVIMLAIQAFLIAKSGQSIGKKLTKIKIVDAETGEKTSLMRAFTIRSVFFIFLNIIFMPLSTIIDWAFGLGQKRQTVHDKLAKTQVVKQ</sequence>
<dbReference type="Pfam" id="PF06271">
    <property type="entry name" value="RDD"/>
    <property type="match status" value="1"/>
</dbReference>
<evidence type="ECO:0000256" key="3">
    <source>
        <dbReference type="ARBA" id="ARBA00022692"/>
    </source>
</evidence>
<feature type="domain" description="GYF" evidence="8">
    <location>
        <begin position="4"/>
        <end position="50"/>
    </location>
</feature>
<name>A0A7T7WFY1_9GAMM</name>
<evidence type="ECO:0000256" key="5">
    <source>
        <dbReference type="ARBA" id="ARBA00023136"/>
    </source>
</evidence>
<keyword evidence="3 6" id="KW-0812">Transmembrane</keyword>
<dbReference type="GO" id="GO:0005886">
    <property type="term" value="C:plasma membrane"/>
    <property type="evidence" value="ECO:0007669"/>
    <property type="project" value="UniProtKB-SubCell"/>
</dbReference>
<dbReference type="Proteomes" id="UP000596079">
    <property type="component" value="Chromosome"/>
</dbReference>
<keyword evidence="4 6" id="KW-1133">Transmembrane helix</keyword>